<sequence>MGKELWGHIDGSDPAPTEPPKLAQWQVKDARVMTWILGSIDQLLVPDLRPYRIAKDMWEYVRKVYNQDNTAKHFRLEYEIARYMSPVPTESLAIVRKLMGKVRGETCNKFNVLVARNTNILLAVVGSTTIDKSALTPEMVQQMIITTFLDLGLQGKCTLPSFSCLVDSDASNHMTNSSDTLSNVKKYYVNSQIANGNELPIHAIGNINSSIKDILVSP</sequence>
<evidence type="ECO:0000313" key="2">
    <source>
        <dbReference type="EMBL" id="KAH7521423.1"/>
    </source>
</evidence>
<gene>
    <name evidence="2" type="ORF">FEM48_Zijuj07G0031600</name>
</gene>
<feature type="region of interest" description="Disordered" evidence="1">
    <location>
        <begin position="1"/>
        <end position="20"/>
    </location>
</feature>
<feature type="compositionally biased region" description="Basic and acidic residues" evidence="1">
    <location>
        <begin position="1"/>
        <end position="11"/>
    </location>
</feature>
<organism evidence="2 3">
    <name type="scientific">Ziziphus jujuba var. spinosa</name>
    <dbReference type="NCBI Taxonomy" id="714518"/>
    <lineage>
        <taxon>Eukaryota</taxon>
        <taxon>Viridiplantae</taxon>
        <taxon>Streptophyta</taxon>
        <taxon>Embryophyta</taxon>
        <taxon>Tracheophyta</taxon>
        <taxon>Spermatophyta</taxon>
        <taxon>Magnoliopsida</taxon>
        <taxon>eudicotyledons</taxon>
        <taxon>Gunneridae</taxon>
        <taxon>Pentapetalae</taxon>
        <taxon>rosids</taxon>
        <taxon>fabids</taxon>
        <taxon>Rosales</taxon>
        <taxon>Rhamnaceae</taxon>
        <taxon>Paliureae</taxon>
        <taxon>Ziziphus</taxon>
    </lineage>
</organism>
<accession>A0A978V240</accession>
<evidence type="ECO:0000313" key="3">
    <source>
        <dbReference type="Proteomes" id="UP000813462"/>
    </source>
</evidence>
<dbReference type="Proteomes" id="UP000813462">
    <property type="component" value="Unassembled WGS sequence"/>
</dbReference>
<dbReference type="AlphaFoldDB" id="A0A978V240"/>
<dbReference type="EMBL" id="JAEACU010000007">
    <property type="protein sequence ID" value="KAH7521423.1"/>
    <property type="molecule type" value="Genomic_DNA"/>
</dbReference>
<proteinExistence type="predicted"/>
<reference evidence="2" key="1">
    <citation type="journal article" date="2021" name="Front. Plant Sci.">
        <title>Chromosome-Scale Genome Assembly for Chinese Sour Jujube and Insights Into Its Genome Evolution and Domestication Signature.</title>
        <authorList>
            <person name="Shen L.-Y."/>
            <person name="Luo H."/>
            <person name="Wang X.-L."/>
            <person name="Wang X.-M."/>
            <person name="Qiu X.-J."/>
            <person name="Liu H."/>
            <person name="Zhou S.-S."/>
            <person name="Jia K.-H."/>
            <person name="Nie S."/>
            <person name="Bao Y.-T."/>
            <person name="Zhang R.-G."/>
            <person name="Yun Q.-Z."/>
            <person name="Chai Y.-H."/>
            <person name="Lu J.-Y."/>
            <person name="Li Y."/>
            <person name="Zhao S.-W."/>
            <person name="Mao J.-F."/>
            <person name="Jia S.-G."/>
            <person name="Mao Y.-M."/>
        </authorList>
    </citation>
    <scope>NUCLEOTIDE SEQUENCE</scope>
    <source>
        <strain evidence="2">AT0</strain>
        <tissue evidence="2">Leaf</tissue>
    </source>
</reference>
<evidence type="ECO:0000256" key="1">
    <source>
        <dbReference type="SAM" id="MobiDB-lite"/>
    </source>
</evidence>
<comment type="caution">
    <text evidence="2">The sequence shown here is derived from an EMBL/GenBank/DDBJ whole genome shotgun (WGS) entry which is preliminary data.</text>
</comment>
<protein>
    <submittedName>
        <fullName evidence="2">Uncharacterized protein</fullName>
    </submittedName>
</protein>
<name>A0A978V240_ZIZJJ</name>